<sequence length="727" mass="75718">MARPLPAAGTLAALSLAATLLTAAPAPAATAGAAALPTGFATVVNAASGRCLDAKAAATANGTAVQQYACNGTTAQQWSFTDAGGGYVRINNRNDTNQVADVADVSTADNAPVHLWSYGGGTNQQWLPVDDGGGAFHFVNRNSGKCLDDPGASLADSVQFVQYTCNGTAAQRFQVVPVTQSASDPDLGPNVVVFDPSMSSSAIQGKLDTIFKQQETNQFGSQRYAVLFKPGAYNANVNVGFYTQVLGLGLSPDAVTVNGAVHAEADWFQGNATQNFWRGAENLSVNPTGGGDRWAVSQAAAYRRMHLRGNLALDDGGWSSGGYLADSKVDGQVNSGSQQQWLTRNSQLGSWTGSNWNMVFVGSQGVPATSFPNPPYTTVAQSPVTREKPFLYVDGSGNYQVFVPSVRTGSTATSWAGGSPAGSSLPLSQFYVVKPGATAAQINAALAAGQNLLVTPGVYHLDQTLKVTRPDTVVLGLGLATFVPDNGVTAMSVADVDGVKIAGLLFDAGTTSSKTLVEVGPAGSTASHAADPTSLHDVYFRVGGAGVGKAATSLVVNSDNVIGDHMWIWRADHGSGVGWTSNTADTGLVVNGDDVTMYGLFVEHFQKYQTVWNGNGGRTYFFQNEMPYDPPNQAAWMNGSTQGYAAYKVADSVTSHQAYGLGSYCYFNVNPSVTAARAIEAPDNPNVRFTSMVTVSLGGTGTISHVINNTGGPSNATTNVANLVRYP</sequence>
<dbReference type="InterPro" id="IPR011050">
    <property type="entry name" value="Pectin_lyase_fold/virulence"/>
</dbReference>
<keyword evidence="1" id="KW-0732">Signal</keyword>
<keyword evidence="4" id="KW-1185">Reference proteome</keyword>
<evidence type="ECO:0000313" key="3">
    <source>
        <dbReference type="EMBL" id="QJS08768.1"/>
    </source>
</evidence>
<feature type="signal peptide" evidence="1">
    <location>
        <begin position="1"/>
        <end position="28"/>
    </location>
</feature>
<reference evidence="3 4" key="1">
    <citation type="submission" date="2020-05" db="EMBL/GenBank/DDBJ databases">
        <authorList>
            <person name="Li K."/>
        </authorList>
    </citation>
    <scope>NUCLEOTIDE SEQUENCE [LARGE SCALE GENOMIC DNA]</scope>
    <source>
        <strain evidence="4">jing01</strain>
    </source>
</reference>
<organism evidence="3 4">
    <name type="scientific">Streptomyces argyrophylli</name>
    <dbReference type="NCBI Taxonomy" id="2726118"/>
    <lineage>
        <taxon>Bacteria</taxon>
        <taxon>Bacillati</taxon>
        <taxon>Actinomycetota</taxon>
        <taxon>Actinomycetes</taxon>
        <taxon>Kitasatosporales</taxon>
        <taxon>Streptomycetaceae</taxon>
        <taxon>Streptomyces</taxon>
    </lineage>
</organism>
<proteinExistence type="predicted"/>
<dbReference type="Pfam" id="PF00652">
    <property type="entry name" value="Ricin_B_lectin"/>
    <property type="match status" value="1"/>
</dbReference>
<feature type="domain" description="Ricin B lectin" evidence="2">
    <location>
        <begin position="38"/>
        <end position="176"/>
    </location>
</feature>
<evidence type="ECO:0000259" key="2">
    <source>
        <dbReference type="SMART" id="SM00458"/>
    </source>
</evidence>
<dbReference type="RefSeq" id="WP_171150673.1">
    <property type="nucleotide sequence ID" value="NZ_CP053189.1"/>
</dbReference>
<dbReference type="CDD" id="cd00161">
    <property type="entry name" value="beta-trefoil_Ricin-like"/>
    <property type="match status" value="1"/>
</dbReference>
<dbReference type="CDD" id="cd23669">
    <property type="entry name" value="GH55_SacteLam55A-like"/>
    <property type="match status" value="1"/>
</dbReference>
<protein>
    <submittedName>
        <fullName evidence="3">Coagulation factor 5/8 type domain-containing protein</fullName>
    </submittedName>
</protein>
<dbReference type="InterPro" id="IPR000772">
    <property type="entry name" value="Ricin_B_lectin"/>
</dbReference>
<name>A0A6M4PCB2_9ACTN</name>
<feature type="chain" id="PRO_5026871691" evidence="1">
    <location>
        <begin position="29"/>
        <end position="727"/>
    </location>
</feature>
<dbReference type="SUPFAM" id="SSF50370">
    <property type="entry name" value="Ricin B-like lectins"/>
    <property type="match status" value="1"/>
</dbReference>
<dbReference type="PROSITE" id="PS50231">
    <property type="entry name" value="RICIN_B_LECTIN"/>
    <property type="match status" value="1"/>
</dbReference>
<dbReference type="EMBL" id="CP053189">
    <property type="protein sequence ID" value="QJS08768.1"/>
    <property type="molecule type" value="Genomic_DNA"/>
</dbReference>
<accession>A0A6M4PCB2</accession>
<dbReference type="SMART" id="SM00458">
    <property type="entry name" value="RICIN"/>
    <property type="match status" value="1"/>
</dbReference>
<dbReference type="SUPFAM" id="SSF51126">
    <property type="entry name" value="Pectin lyase-like"/>
    <property type="match status" value="1"/>
</dbReference>
<dbReference type="InterPro" id="IPR035992">
    <property type="entry name" value="Ricin_B-like_lectins"/>
</dbReference>
<dbReference type="Gene3D" id="2.80.10.50">
    <property type="match status" value="3"/>
</dbReference>
<gene>
    <name evidence="3" type="ORF">HKX69_03880</name>
</gene>
<dbReference type="InterPro" id="IPR059186">
    <property type="entry name" value="SACTE_4363"/>
</dbReference>
<dbReference type="KEGG" id="sarg:HKX69_03880"/>
<evidence type="ECO:0000313" key="4">
    <source>
        <dbReference type="Proteomes" id="UP000502641"/>
    </source>
</evidence>
<dbReference type="AlphaFoldDB" id="A0A6M4PCB2"/>
<dbReference type="Proteomes" id="UP000502641">
    <property type="component" value="Chromosome"/>
</dbReference>
<evidence type="ECO:0000256" key="1">
    <source>
        <dbReference type="SAM" id="SignalP"/>
    </source>
</evidence>